<dbReference type="Proteomes" id="UP000240883">
    <property type="component" value="Unassembled WGS sequence"/>
</dbReference>
<evidence type="ECO:0000313" key="2">
    <source>
        <dbReference type="Proteomes" id="UP000240883"/>
    </source>
</evidence>
<dbReference type="EMBL" id="KZ678132">
    <property type="protein sequence ID" value="PSN69748.1"/>
    <property type="molecule type" value="Genomic_DNA"/>
</dbReference>
<dbReference type="PANTHER" id="PTHR38790">
    <property type="entry name" value="2EXR DOMAIN-CONTAINING PROTEIN-RELATED"/>
    <property type="match status" value="1"/>
</dbReference>
<reference evidence="1 2" key="1">
    <citation type="journal article" date="2018" name="Front. Microbiol.">
        <title>Genome-Wide Analysis of Corynespora cassiicola Leaf Fall Disease Putative Effectors.</title>
        <authorList>
            <person name="Lopez D."/>
            <person name="Ribeiro S."/>
            <person name="Label P."/>
            <person name="Fumanal B."/>
            <person name="Venisse J.S."/>
            <person name="Kohler A."/>
            <person name="de Oliveira R.R."/>
            <person name="Labutti K."/>
            <person name="Lipzen A."/>
            <person name="Lail K."/>
            <person name="Bauer D."/>
            <person name="Ohm R.A."/>
            <person name="Barry K.W."/>
            <person name="Spatafora J."/>
            <person name="Grigoriev I.V."/>
            <person name="Martin F.M."/>
            <person name="Pujade-Renaud V."/>
        </authorList>
    </citation>
    <scope>NUCLEOTIDE SEQUENCE [LARGE SCALE GENOMIC DNA]</scope>
    <source>
        <strain evidence="1 2">Philippines</strain>
    </source>
</reference>
<organism evidence="1 2">
    <name type="scientific">Corynespora cassiicola Philippines</name>
    <dbReference type="NCBI Taxonomy" id="1448308"/>
    <lineage>
        <taxon>Eukaryota</taxon>
        <taxon>Fungi</taxon>
        <taxon>Dikarya</taxon>
        <taxon>Ascomycota</taxon>
        <taxon>Pezizomycotina</taxon>
        <taxon>Dothideomycetes</taxon>
        <taxon>Pleosporomycetidae</taxon>
        <taxon>Pleosporales</taxon>
        <taxon>Corynesporascaceae</taxon>
        <taxon>Corynespora</taxon>
    </lineage>
</organism>
<keyword evidence="2" id="KW-1185">Reference proteome</keyword>
<accession>A0A2T2NXD6</accession>
<name>A0A2T2NXD6_CORCC</name>
<dbReference type="OrthoDB" id="5413827at2759"/>
<protein>
    <submittedName>
        <fullName evidence="1">Uncharacterized protein</fullName>
    </submittedName>
</protein>
<evidence type="ECO:0000313" key="1">
    <source>
        <dbReference type="EMBL" id="PSN69748.1"/>
    </source>
</evidence>
<dbReference type="AlphaFoldDB" id="A0A2T2NXD6"/>
<proteinExistence type="predicted"/>
<dbReference type="PANTHER" id="PTHR38790:SF4">
    <property type="entry name" value="2EXR DOMAIN-CONTAINING PROTEIN"/>
    <property type="match status" value="1"/>
</dbReference>
<gene>
    <name evidence="1" type="ORF">BS50DRAFT_585269</name>
</gene>
<sequence length="242" mass="28671">MPPLQQQPVIRLLGNEYLDTGVIPDNLISIVERNSIESPLLRLPGEIRNRIYDYILHNLAIIVRGSRKYNIQPERREYERVECKFSLNANFQSAANLTQACRLLYAELSTLIYPNCTFQLEFIGKELFQNFIDVIKARRSRIFRIIPTMKMLDQWLVCRGYPITKHYPNFQRMVIPRDLLHIVTPFAHFKDCRMYYGWNELPYRPQLEILGPTLERLAKGKEGKPIEIEFTKERLNPSVFYY</sequence>